<gene>
    <name evidence="2" type="ORF">G5I_03891</name>
</gene>
<dbReference type="AlphaFoldDB" id="F4WE60"/>
<feature type="region of interest" description="Disordered" evidence="1">
    <location>
        <begin position="76"/>
        <end position="104"/>
    </location>
</feature>
<proteinExistence type="predicted"/>
<sequence length="104" mass="11646">MHMQQSSVVDAQTAGTTANVMRYRCNEGATLRLAPEAKSRYSQCFAEAPTCTRLEEKYDRVELGYIPETKTERSVADSDTLITEGEEDERPVRNSLLITSARKA</sequence>
<name>F4WE60_ACREC</name>
<organism evidence="3">
    <name type="scientific">Acromyrmex echinatior</name>
    <name type="common">Panamanian leafcutter ant</name>
    <name type="synonym">Acromyrmex octospinosus echinatior</name>
    <dbReference type="NCBI Taxonomy" id="103372"/>
    <lineage>
        <taxon>Eukaryota</taxon>
        <taxon>Metazoa</taxon>
        <taxon>Ecdysozoa</taxon>
        <taxon>Arthropoda</taxon>
        <taxon>Hexapoda</taxon>
        <taxon>Insecta</taxon>
        <taxon>Pterygota</taxon>
        <taxon>Neoptera</taxon>
        <taxon>Endopterygota</taxon>
        <taxon>Hymenoptera</taxon>
        <taxon>Apocrita</taxon>
        <taxon>Aculeata</taxon>
        <taxon>Formicoidea</taxon>
        <taxon>Formicidae</taxon>
        <taxon>Myrmicinae</taxon>
        <taxon>Acromyrmex</taxon>
    </lineage>
</organism>
<dbReference type="InParanoid" id="F4WE60"/>
<accession>F4WE60</accession>
<evidence type="ECO:0000256" key="1">
    <source>
        <dbReference type="SAM" id="MobiDB-lite"/>
    </source>
</evidence>
<evidence type="ECO:0000313" key="3">
    <source>
        <dbReference type="Proteomes" id="UP000007755"/>
    </source>
</evidence>
<dbReference type="Proteomes" id="UP000007755">
    <property type="component" value="Unassembled WGS sequence"/>
</dbReference>
<keyword evidence="3" id="KW-1185">Reference proteome</keyword>
<protein>
    <submittedName>
        <fullName evidence="2">Uncharacterized protein</fullName>
    </submittedName>
</protein>
<evidence type="ECO:0000313" key="2">
    <source>
        <dbReference type="EMBL" id="EGI67498.1"/>
    </source>
</evidence>
<dbReference type="EMBL" id="GL888102">
    <property type="protein sequence ID" value="EGI67498.1"/>
    <property type="molecule type" value="Genomic_DNA"/>
</dbReference>
<reference evidence="2" key="1">
    <citation type="submission" date="2011-02" db="EMBL/GenBank/DDBJ databases">
        <title>The genome of the leaf-cutting ant Acromyrmex echinatior suggests key adaptations to social evolution and fungus farming.</title>
        <authorList>
            <person name="Nygaard S."/>
            <person name="Zhang G."/>
        </authorList>
    </citation>
    <scope>NUCLEOTIDE SEQUENCE</scope>
</reference>